<dbReference type="InterPro" id="IPR048634">
    <property type="entry name" value="SecD_SecF_C"/>
</dbReference>
<proteinExistence type="inferred from homology"/>
<dbReference type="InterPro" id="IPR000731">
    <property type="entry name" value="SSD"/>
</dbReference>
<keyword evidence="7 10" id="KW-1133">Transmembrane helix</keyword>
<dbReference type="InterPro" id="IPR055344">
    <property type="entry name" value="SecD_SecF_C_bact"/>
</dbReference>
<dbReference type="NCBIfam" id="TIGR00916">
    <property type="entry name" value="2A0604s01"/>
    <property type="match status" value="1"/>
</dbReference>
<keyword evidence="2 10" id="KW-0813">Transport</keyword>
<evidence type="ECO:0000256" key="1">
    <source>
        <dbReference type="ARBA" id="ARBA00004651"/>
    </source>
</evidence>
<keyword evidence="6 10" id="KW-0653">Protein transport</keyword>
<keyword evidence="4" id="KW-0997">Cell inner membrane</keyword>
<dbReference type="InterPro" id="IPR022645">
    <property type="entry name" value="SecD/SecF_bac"/>
</dbReference>
<feature type="transmembrane region" description="Helical" evidence="10">
    <location>
        <begin position="249"/>
        <end position="266"/>
    </location>
</feature>
<reference evidence="12 13" key="1">
    <citation type="submission" date="2021-08" db="EMBL/GenBank/DDBJ databases">
        <title>Draft genome sequence of Spirulina subsalsa with high tolerance to salinity and hype-accumulation of phycocyanin.</title>
        <authorList>
            <person name="Pei H."/>
            <person name="Jiang L."/>
        </authorList>
    </citation>
    <scope>NUCLEOTIDE SEQUENCE [LARGE SCALE GENOMIC DNA]</scope>
    <source>
        <strain evidence="12 13">FACHB-351</strain>
    </source>
</reference>
<dbReference type="PANTHER" id="PTHR30081:SF8">
    <property type="entry name" value="PROTEIN TRANSLOCASE SUBUNIT SECF"/>
    <property type="match status" value="1"/>
</dbReference>
<name>A0ABT3L4W0_9CYAN</name>
<evidence type="ECO:0000256" key="6">
    <source>
        <dbReference type="ARBA" id="ARBA00022927"/>
    </source>
</evidence>
<evidence type="ECO:0000256" key="8">
    <source>
        <dbReference type="ARBA" id="ARBA00023010"/>
    </source>
</evidence>
<comment type="similarity">
    <text evidence="10">Belongs to the SecD/SecF family. SecF subfamily.</text>
</comment>
<dbReference type="NCBIfam" id="TIGR00966">
    <property type="entry name" value="transloc_SecF"/>
    <property type="match status" value="1"/>
</dbReference>
<accession>A0ABT3L4W0</accession>
<keyword evidence="9 10" id="KW-0472">Membrane</keyword>
<dbReference type="Pfam" id="PF02355">
    <property type="entry name" value="SecD_SecF_C"/>
    <property type="match status" value="1"/>
</dbReference>
<feature type="transmembrane region" description="Helical" evidence="10">
    <location>
        <begin position="165"/>
        <end position="190"/>
    </location>
</feature>
<dbReference type="InterPro" id="IPR022646">
    <property type="entry name" value="SecD/SecF_CS"/>
</dbReference>
<sequence length="319" mass="34546">MKLDIIKQQRLWWIISSIACLISLIAMVVCWTQFGAPLRPGLDFVGGTRLQLSLACVATDSCGDPIDVSEVRNILAQEGLEGSSIQIVENYTLSVRTQTLTDVERTALQQLLTNEIGEFDPQTVQIDTVGPTIGQELFISGIGALLTAFFGIVVYLSFRFKFDYAIFAILALVHDVLIAAGVFAILGLTLGVEIDSLFLVALLTIIGFSVNDTVVIYDRIRETSANSEGGESISDIVDRAVNDTLTRSINTSVTTVLPLFAIFLFGGETLKFFALALIVGFISGAYSSIFIASTLLALWRERQGVGTMAVTDTPVSEEV</sequence>
<organism evidence="12 13">
    <name type="scientific">Spirulina subsalsa FACHB-351</name>
    <dbReference type="NCBI Taxonomy" id="234711"/>
    <lineage>
        <taxon>Bacteria</taxon>
        <taxon>Bacillati</taxon>
        <taxon>Cyanobacteriota</taxon>
        <taxon>Cyanophyceae</taxon>
        <taxon>Spirulinales</taxon>
        <taxon>Spirulinaceae</taxon>
        <taxon>Spirulina</taxon>
    </lineage>
</organism>
<feature type="domain" description="SSD" evidence="11">
    <location>
        <begin position="161"/>
        <end position="298"/>
    </location>
</feature>
<dbReference type="InterPro" id="IPR005665">
    <property type="entry name" value="SecF_bac"/>
</dbReference>
<dbReference type="Proteomes" id="UP001526426">
    <property type="component" value="Unassembled WGS sequence"/>
</dbReference>
<comment type="caution">
    <text evidence="12">The sequence shown here is derived from an EMBL/GenBank/DDBJ whole genome shotgun (WGS) entry which is preliminary data.</text>
</comment>
<feature type="transmembrane region" description="Helical" evidence="10">
    <location>
        <begin position="12"/>
        <end position="34"/>
    </location>
</feature>
<comment type="subunit">
    <text evidence="10">Forms a complex with SecD. Part of the essential Sec protein translocation apparatus which comprises SecA, SecYEG and auxiliary proteins SecDF. Other proteins may also be involved.</text>
</comment>
<keyword evidence="3 10" id="KW-1003">Cell membrane</keyword>
<evidence type="ECO:0000259" key="11">
    <source>
        <dbReference type="PROSITE" id="PS50156"/>
    </source>
</evidence>
<evidence type="ECO:0000256" key="4">
    <source>
        <dbReference type="ARBA" id="ARBA00022519"/>
    </source>
</evidence>
<dbReference type="Pfam" id="PF07549">
    <property type="entry name" value="Sec_GG"/>
    <property type="match status" value="1"/>
</dbReference>
<gene>
    <name evidence="10 12" type="primary">secF</name>
    <name evidence="12" type="ORF">K4A83_07565</name>
</gene>
<evidence type="ECO:0000256" key="5">
    <source>
        <dbReference type="ARBA" id="ARBA00022692"/>
    </source>
</evidence>
<dbReference type="PANTHER" id="PTHR30081">
    <property type="entry name" value="PROTEIN-EXPORT MEMBRANE PROTEIN SEC"/>
    <property type="match status" value="1"/>
</dbReference>
<comment type="subcellular location">
    <subcellularLocation>
        <location evidence="1 10">Cell membrane</location>
        <topology evidence="1 10">Multi-pass membrane protein</topology>
    </subcellularLocation>
</comment>
<feature type="transmembrane region" description="Helical" evidence="10">
    <location>
        <begin position="196"/>
        <end position="217"/>
    </location>
</feature>
<evidence type="ECO:0000313" key="12">
    <source>
        <dbReference type="EMBL" id="MCW6036129.1"/>
    </source>
</evidence>
<dbReference type="PRINTS" id="PR01755">
    <property type="entry name" value="SECFTRNLCASE"/>
</dbReference>
<keyword evidence="5 10" id="KW-0812">Transmembrane</keyword>
<feature type="transmembrane region" description="Helical" evidence="10">
    <location>
        <begin position="272"/>
        <end position="299"/>
    </location>
</feature>
<dbReference type="HAMAP" id="MF_01464_B">
    <property type="entry name" value="SecF_B"/>
    <property type="match status" value="1"/>
</dbReference>
<evidence type="ECO:0000256" key="10">
    <source>
        <dbReference type="HAMAP-Rule" id="MF_01464"/>
    </source>
</evidence>
<dbReference type="PROSITE" id="PS50156">
    <property type="entry name" value="SSD"/>
    <property type="match status" value="1"/>
</dbReference>
<keyword evidence="13" id="KW-1185">Reference proteome</keyword>
<evidence type="ECO:0000313" key="13">
    <source>
        <dbReference type="Proteomes" id="UP001526426"/>
    </source>
</evidence>
<evidence type="ECO:0000256" key="3">
    <source>
        <dbReference type="ARBA" id="ARBA00022475"/>
    </source>
</evidence>
<dbReference type="InterPro" id="IPR022813">
    <property type="entry name" value="SecD/SecF_arch_bac"/>
</dbReference>
<dbReference type="EMBL" id="JAIHOM010000028">
    <property type="protein sequence ID" value="MCW6036129.1"/>
    <property type="molecule type" value="Genomic_DNA"/>
</dbReference>
<comment type="function">
    <text evidence="10">Part of the Sec protein translocase complex. Interacts with the SecYEG preprotein conducting channel. SecDF uses the proton motive force (PMF) to complete protein translocation after the ATP-dependent function of SecA.</text>
</comment>
<evidence type="ECO:0000256" key="9">
    <source>
        <dbReference type="ARBA" id="ARBA00023136"/>
    </source>
</evidence>
<protein>
    <recommendedName>
        <fullName evidence="10">Protein-export membrane protein SecF</fullName>
    </recommendedName>
</protein>
<feature type="transmembrane region" description="Helical" evidence="10">
    <location>
        <begin position="137"/>
        <end position="158"/>
    </location>
</feature>
<comment type="function">
    <text evidence="10">Probably participates in protein translocation into and across both the cytoplasmic and thylakoid membranes in cyanobacterial cells.</text>
</comment>
<evidence type="ECO:0000256" key="2">
    <source>
        <dbReference type="ARBA" id="ARBA00022448"/>
    </source>
</evidence>
<dbReference type="SUPFAM" id="SSF82866">
    <property type="entry name" value="Multidrug efflux transporter AcrB transmembrane domain"/>
    <property type="match status" value="1"/>
</dbReference>
<evidence type="ECO:0000256" key="7">
    <source>
        <dbReference type="ARBA" id="ARBA00022989"/>
    </source>
</evidence>
<keyword evidence="8 10" id="KW-0811">Translocation</keyword>
<dbReference type="Gene3D" id="1.20.1640.10">
    <property type="entry name" value="Multidrug efflux transporter AcrB transmembrane domain"/>
    <property type="match status" value="1"/>
</dbReference>
<dbReference type="RefSeq" id="WP_265263871.1">
    <property type="nucleotide sequence ID" value="NZ_JAIHOM010000028.1"/>
</dbReference>